<gene>
    <name evidence="14" type="ORF">APAL1065_LOCUS17762</name>
</gene>
<evidence type="ECO:0000256" key="1">
    <source>
        <dbReference type="ARBA" id="ARBA00005005"/>
    </source>
</evidence>
<reference evidence="14" key="1">
    <citation type="submission" date="2021-01" db="EMBL/GenBank/DDBJ databases">
        <authorList>
            <person name="Corre E."/>
            <person name="Pelletier E."/>
            <person name="Niang G."/>
            <person name="Scheremetjew M."/>
            <person name="Finn R."/>
            <person name="Kale V."/>
            <person name="Holt S."/>
            <person name="Cochrane G."/>
            <person name="Meng A."/>
            <person name="Brown T."/>
            <person name="Cohen L."/>
        </authorList>
    </citation>
    <scope>NUCLEOTIDE SEQUENCE</scope>
    <source>
        <strain evidence="14">CCMP125</strain>
    </source>
</reference>
<dbReference type="FunFam" id="3.40.50.720:FF:000009">
    <property type="entry name" value="Fatty oxidation complex, alpha subunit"/>
    <property type="match status" value="1"/>
</dbReference>
<evidence type="ECO:0000259" key="12">
    <source>
        <dbReference type="Pfam" id="PF00725"/>
    </source>
</evidence>
<keyword evidence="8" id="KW-0443">Lipid metabolism</keyword>
<dbReference type="InterPro" id="IPR050136">
    <property type="entry name" value="FA_oxidation_alpha_subunit"/>
</dbReference>
<evidence type="ECO:0000256" key="11">
    <source>
        <dbReference type="RuleBase" id="RU003707"/>
    </source>
</evidence>
<evidence type="ECO:0000256" key="5">
    <source>
        <dbReference type="ARBA" id="ARBA00022832"/>
    </source>
</evidence>
<sequence>MMLRQGRAAKDLVRTIRGRALSTLQVPSKSQNGSLTLQSEARFSRVGRSSEFLTGRRSFASTAAVTTADEDTQVTKDEAPFVPTPERKYKFFQNVEFTDSGVAVIRFDCLGKSVNSISFALADESKELWANEIEKNDKVKAVVFSSAKPGTFIVGADIYDIKKTENKQDLIPVIEGGLKFFQHIRSKGIPLVAAIDGPALGGGLEWALWCDYRICTDSSKTKMGLPEVKLGLLPGFGGTQNLHPLVGLQNAMDMMLTGKDIRPSKAKKMGLVDLVVAPASLESVAIDSALGLADKTLKPKRKPKSFFNRLLEDNSFGRYAIWDQINKMIMKNTNGKYPSPFKIIDCVKYGLDNPTGDAKYKYEREQFASLAATSESEALIGIFDGMTQMKKHGYSADTALPVKSVAVMGAGLMGAGIAQVTAEKGIQVLLKDRNDESVGRGLSYMQDNWKKKVKRKRMTEHKYNLNTSNVTPLTDDNPVVEKHFGKADMVIEAVFEDLDLKRKIVSQVESSTSEKCIFATNTSAIPIASIAEGAKRPENIIGMHYFSPVPAMLLLEIIPHEGTRDSTIATAFEVGTKQGKTCIVVKDVPGFYVNRCFGPYLVETAALLRDGVPLDKLDKAIKNFGMPVGPISLADDVGIDVISHVANFLSNADLGVRMEGGDVSMMGDMVEKGWLGKKSGEGFYKYNGKKKTINPEVEAYVKSFVQEDLHLSEEEIQNRLVSRFVNEAAKCLEDEIIANPVVGDVGLVFGTGFAPFRGGPFRYLDQVGVDNYVDMMNKYADKYGPQFEPCQLLKDYAASNKKFHN</sequence>
<keyword evidence="5" id="KW-0276">Fatty acid metabolism</keyword>
<dbReference type="InterPro" id="IPR036291">
    <property type="entry name" value="NAD(P)-bd_dom_sf"/>
</dbReference>
<dbReference type="EC" id="4.2.1.17" evidence="4"/>
<keyword evidence="9" id="KW-0456">Lyase</keyword>
<dbReference type="GO" id="GO:0006635">
    <property type="term" value="P:fatty acid beta-oxidation"/>
    <property type="evidence" value="ECO:0007669"/>
    <property type="project" value="UniProtKB-UniPathway"/>
</dbReference>
<evidence type="ECO:0000256" key="2">
    <source>
        <dbReference type="ARBA" id="ARBA00007005"/>
    </source>
</evidence>
<comment type="similarity">
    <text evidence="2">In the central section; belongs to the 3-hydroxyacyl-CoA dehydrogenase family.</text>
</comment>
<evidence type="ECO:0000256" key="7">
    <source>
        <dbReference type="ARBA" id="ARBA00023027"/>
    </source>
</evidence>
<dbReference type="InterPro" id="IPR006108">
    <property type="entry name" value="3HC_DH_C"/>
</dbReference>
<dbReference type="Pfam" id="PF00378">
    <property type="entry name" value="ECH_1"/>
    <property type="match status" value="1"/>
</dbReference>
<comment type="similarity">
    <text evidence="11">Belongs to the enoyl-CoA hydratase/isomerase family.</text>
</comment>
<dbReference type="CDD" id="cd06558">
    <property type="entry name" value="crotonase-like"/>
    <property type="match status" value="1"/>
</dbReference>
<evidence type="ECO:0000256" key="3">
    <source>
        <dbReference type="ARBA" id="ARBA00008750"/>
    </source>
</evidence>
<feature type="domain" description="3-hydroxyacyl-CoA dehydrogenase NAD binding" evidence="13">
    <location>
        <begin position="404"/>
        <end position="588"/>
    </location>
</feature>
<dbReference type="InterPro" id="IPR006176">
    <property type="entry name" value="3-OHacyl-CoA_DH_NAD-bd"/>
</dbReference>
<keyword evidence="6" id="KW-0560">Oxidoreductase</keyword>
<evidence type="ECO:0000256" key="6">
    <source>
        <dbReference type="ARBA" id="ARBA00023002"/>
    </source>
</evidence>
<dbReference type="GO" id="GO:0016509">
    <property type="term" value="F:long-chain (3S)-3-hydroxyacyl-CoA dehydrogenase (NAD+) activity"/>
    <property type="evidence" value="ECO:0007669"/>
    <property type="project" value="TreeGrafter"/>
</dbReference>
<dbReference type="InterPro" id="IPR008927">
    <property type="entry name" value="6-PGluconate_DH-like_C_sf"/>
</dbReference>
<dbReference type="PANTHER" id="PTHR43612">
    <property type="entry name" value="TRIFUNCTIONAL ENZYME SUBUNIT ALPHA"/>
    <property type="match status" value="1"/>
</dbReference>
<dbReference type="SUPFAM" id="SSF51735">
    <property type="entry name" value="NAD(P)-binding Rossmann-fold domains"/>
    <property type="match status" value="1"/>
</dbReference>
<dbReference type="SUPFAM" id="SSF52096">
    <property type="entry name" value="ClpP/crotonase"/>
    <property type="match status" value="1"/>
</dbReference>
<evidence type="ECO:0000256" key="9">
    <source>
        <dbReference type="ARBA" id="ARBA00023239"/>
    </source>
</evidence>
<dbReference type="SUPFAM" id="SSF48179">
    <property type="entry name" value="6-phosphogluconate dehydrogenase C-terminal domain-like"/>
    <property type="match status" value="2"/>
</dbReference>
<dbReference type="Gene3D" id="3.90.226.10">
    <property type="entry name" value="2-enoyl-CoA Hydratase, Chain A, domain 1"/>
    <property type="match status" value="1"/>
</dbReference>
<dbReference type="Gene3D" id="3.40.50.720">
    <property type="entry name" value="NAD(P)-binding Rossmann-like Domain"/>
    <property type="match status" value="1"/>
</dbReference>
<dbReference type="InterPro" id="IPR006180">
    <property type="entry name" value="3-OHacyl-CoA_DH_CS"/>
</dbReference>
<dbReference type="Gene3D" id="1.10.1040.50">
    <property type="match status" value="1"/>
</dbReference>
<dbReference type="GO" id="GO:0004300">
    <property type="term" value="F:enoyl-CoA hydratase activity"/>
    <property type="evidence" value="ECO:0007669"/>
    <property type="project" value="UniProtKB-EC"/>
</dbReference>
<dbReference type="PROSITE" id="PS00166">
    <property type="entry name" value="ENOYL_COA_HYDRATASE"/>
    <property type="match status" value="1"/>
</dbReference>
<dbReference type="AlphaFoldDB" id="A0A7S3DSP1"/>
<accession>A0A7S3DSP1</accession>
<keyword evidence="7" id="KW-0520">NAD</keyword>
<dbReference type="GO" id="GO:0070403">
    <property type="term" value="F:NAD+ binding"/>
    <property type="evidence" value="ECO:0007669"/>
    <property type="project" value="InterPro"/>
</dbReference>
<feature type="domain" description="3-hydroxyacyl-CoA dehydrogenase C-terminal" evidence="12">
    <location>
        <begin position="716"/>
        <end position="801"/>
    </location>
</feature>
<dbReference type="PROSITE" id="PS00067">
    <property type="entry name" value="3HCDH"/>
    <property type="match status" value="1"/>
</dbReference>
<dbReference type="EMBL" id="HBHT01026498">
    <property type="protein sequence ID" value="CAD9977639.1"/>
    <property type="molecule type" value="Transcribed_RNA"/>
</dbReference>
<dbReference type="FunFam" id="3.90.226.10:FF:000011">
    <property type="entry name" value="Fatty acid oxidation complex subunit alpha"/>
    <property type="match status" value="1"/>
</dbReference>
<evidence type="ECO:0000313" key="14">
    <source>
        <dbReference type="EMBL" id="CAD9977639.1"/>
    </source>
</evidence>
<keyword evidence="10" id="KW-0511">Multifunctional enzyme</keyword>
<name>A0A7S3DSP1_9STRA</name>
<dbReference type="Pfam" id="PF02737">
    <property type="entry name" value="3HCDH_N"/>
    <property type="match status" value="1"/>
</dbReference>
<organism evidence="14">
    <name type="scientific">Entomoneis paludosa</name>
    <dbReference type="NCBI Taxonomy" id="265537"/>
    <lineage>
        <taxon>Eukaryota</taxon>
        <taxon>Sar</taxon>
        <taxon>Stramenopiles</taxon>
        <taxon>Ochrophyta</taxon>
        <taxon>Bacillariophyta</taxon>
        <taxon>Bacillariophyceae</taxon>
        <taxon>Bacillariophycidae</taxon>
        <taxon>Entomoneidaceae</taxon>
        <taxon>Entomoneis</taxon>
    </lineage>
</organism>
<evidence type="ECO:0000256" key="4">
    <source>
        <dbReference type="ARBA" id="ARBA00012076"/>
    </source>
</evidence>
<protein>
    <recommendedName>
        <fullName evidence="4">enoyl-CoA hydratase</fullName>
        <ecNumber evidence="4">4.2.1.17</ecNumber>
    </recommendedName>
</protein>
<feature type="domain" description="3-hydroxyacyl-CoA dehydrogenase C-terminal" evidence="12">
    <location>
        <begin position="590"/>
        <end position="686"/>
    </location>
</feature>
<comment type="pathway">
    <text evidence="1">Lipid metabolism; fatty acid beta-oxidation.</text>
</comment>
<evidence type="ECO:0000256" key="10">
    <source>
        <dbReference type="ARBA" id="ARBA00023268"/>
    </source>
</evidence>
<proteinExistence type="inferred from homology"/>
<comment type="similarity">
    <text evidence="3">In the N-terminal section; belongs to the enoyl-CoA hydratase/isomerase family.</text>
</comment>
<evidence type="ECO:0000259" key="13">
    <source>
        <dbReference type="Pfam" id="PF02737"/>
    </source>
</evidence>
<dbReference type="Pfam" id="PF00725">
    <property type="entry name" value="3HCDH"/>
    <property type="match status" value="2"/>
</dbReference>
<dbReference type="PANTHER" id="PTHR43612:SF3">
    <property type="entry name" value="TRIFUNCTIONAL ENZYME SUBUNIT ALPHA, MITOCHONDRIAL"/>
    <property type="match status" value="1"/>
</dbReference>
<dbReference type="GO" id="GO:0016507">
    <property type="term" value="C:mitochondrial fatty acid beta-oxidation multienzyme complex"/>
    <property type="evidence" value="ECO:0007669"/>
    <property type="project" value="TreeGrafter"/>
</dbReference>
<dbReference type="InterPro" id="IPR018376">
    <property type="entry name" value="Enoyl-CoA_hyd/isom_CS"/>
</dbReference>
<evidence type="ECO:0000256" key="8">
    <source>
        <dbReference type="ARBA" id="ARBA00023098"/>
    </source>
</evidence>
<dbReference type="InterPro" id="IPR001753">
    <property type="entry name" value="Enoyl-CoA_hydra/iso"/>
</dbReference>
<dbReference type="InterPro" id="IPR029045">
    <property type="entry name" value="ClpP/crotonase-like_dom_sf"/>
</dbReference>
<dbReference type="UniPathway" id="UPA00659"/>